<keyword evidence="2" id="KW-1185">Reference proteome</keyword>
<dbReference type="InterPro" id="IPR021292">
    <property type="entry name" value="DUF2863"/>
</dbReference>
<evidence type="ECO:0008006" key="3">
    <source>
        <dbReference type="Google" id="ProtNLM"/>
    </source>
</evidence>
<organism evidence="1 2">
    <name type="scientific">Polynucleobacter cosmopolitanus</name>
    <dbReference type="NCBI Taxonomy" id="351345"/>
    <lineage>
        <taxon>Bacteria</taxon>
        <taxon>Pseudomonadati</taxon>
        <taxon>Pseudomonadota</taxon>
        <taxon>Betaproteobacteria</taxon>
        <taxon>Burkholderiales</taxon>
        <taxon>Burkholderiaceae</taxon>
        <taxon>Polynucleobacter</taxon>
    </lineage>
</organism>
<protein>
    <recommendedName>
        <fullName evidence="3">DUF2863 domain-containing protein</fullName>
    </recommendedName>
</protein>
<proteinExistence type="predicted"/>
<name>A0A229FTB1_9BURK</name>
<accession>A0A229FTB1</accession>
<dbReference type="RefSeq" id="WP_089515882.1">
    <property type="nucleotide sequence ID" value="NZ_NJGG01000002.1"/>
</dbReference>
<evidence type="ECO:0000313" key="1">
    <source>
        <dbReference type="EMBL" id="OXL14920.1"/>
    </source>
</evidence>
<dbReference type="EMBL" id="NJGG01000002">
    <property type="protein sequence ID" value="OXL14920.1"/>
    <property type="molecule type" value="Genomic_DNA"/>
</dbReference>
<dbReference type="OrthoDB" id="5291868at2"/>
<gene>
    <name evidence="1" type="ORF">AOC33_06255</name>
</gene>
<comment type="caution">
    <text evidence="1">The sequence shown here is derived from an EMBL/GenBank/DDBJ whole genome shotgun (WGS) entry which is preliminary data.</text>
</comment>
<dbReference type="Pfam" id="PF11062">
    <property type="entry name" value="DUF2863"/>
    <property type="match status" value="1"/>
</dbReference>
<reference evidence="1 2" key="1">
    <citation type="submission" date="2017-06" db="EMBL/GenBank/DDBJ databases">
        <title>Reclassification of a Polynucleobacter cosmopolitanus strain isolated from tropical Lake Victoria as Polynucleobacter victoriensis comb. nov.</title>
        <authorList>
            <person name="Hahn M.W."/>
        </authorList>
    </citation>
    <scope>NUCLEOTIDE SEQUENCE [LARGE SCALE GENOMIC DNA]</scope>
    <source>
        <strain evidence="1 2">MWH-MoIso2</strain>
    </source>
</reference>
<dbReference type="Proteomes" id="UP000215188">
    <property type="component" value="Unassembled WGS sequence"/>
</dbReference>
<dbReference type="AlphaFoldDB" id="A0A229FTB1"/>
<evidence type="ECO:0000313" key="2">
    <source>
        <dbReference type="Proteomes" id="UP000215188"/>
    </source>
</evidence>
<sequence>MSSYRPKNSSRISPEAERLVSDALSLAASGSRVEDIFWETKLLDRLLRLLHAQNQNAIESALDQTLKINPIAFDSLAENAETLAESLTLEQDGKSWDVVLIAIPIIARTRYSIPSGKLSSESIAATGNLLHDQIVAQDALIALVPWLYSIDQMPHSHCQTRLLLEKLASAAVNAGEIKLELRDMPETIPVLADPRYIVGAVAAPSGGPIFRWQEDTPRRQERSVCLQNWQTGMQDTVAAIMPGCEFELSLPEAYFTNCREADRKIRPLSILAAVNYLESMLNVEPAGLSCIIAGFGDEQCDEYRISFALKGSKEILYGVVWPLYDRETVANDSINDISIEDSPIREIYDTIKNSGVEDQLRHAELFSLEMCEDCGVPMFVDRAGEIVHAEMPDDTPSQQPLFH</sequence>